<proteinExistence type="predicted"/>
<dbReference type="Proteomes" id="UP001147653">
    <property type="component" value="Unassembled WGS sequence"/>
</dbReference>
<dbReference type="GO" id="GO:0016020">
    <property type="term" value="C:membrane"/>
    <property type="evidence" value="ECO:0007669"/>
    <property type="project" value="InterPro"/>
</dbReference>
<dbReference type="PANTHER" id="PTHR37494">
    <property type="entry name" value="HEMAGGLUTININ"/>
    <property type="match status" value="1"/>
</dbReference>
<dbReference type="AlphaFoldDB" id="A0A9X3N4H7"/>
<keyword evidence="2" id="KW-1185">Reference proteome</keyword>
<name>A0A9X3N4H7_9ACTN</name>
<dbReference type="InterPro" id="IPR015919">
    <property type="entry name" value="Cadherin-like_sf"/>
</dbReference>
<protein>
    <submittedName>
        <fullName evidence="1">Ig domain-containing protein</fullName>
    </submittedName>
</protein>
<dbReference type="GO" id="GO:0005975">
    <property type="term" value="P:carbohydrate metabolic process"/>
    <property type="evidence" value="ECO:0007669"/>
    <property type="project" value="UniProtKB-ARBA"/>
</dbReference>
<evidence type="ECO:0000313" key="2">
    <source>
        <dbReference type="Proteomes" id="UP001147653"/>
    </source>
</evidence>
<sequence>MLKRKSPNKARTTLRVSVKFAPKGSKPRVTVTGPKGFKRVIAKSTTWRKVRPGRYTVVAAVIGGKEVTTYATFHTTRARLRKGISGWVGVRYRQQVASATRIADPSAIVSVTGDAKEVRDIVVDDPQGLVQPGTVLTAGVGPQTPSGLLVAVESVRREGGRTIARGGPAPLTAIGPQAEIVSEPQLSMSEKEFDAAMAKADPARALRQLQPGFDGGKRAFAAAGKGDKGFQRPYSCSTGAKATIDGDMNFDAGTSIGLSWGGFWHPLTIYAHAGVKIKQNATLSVSIEGEAKCELELNLLPQDYRFTPWTFSVGPVPVVIVPKLNFQVTGEASVGAKLSSYVEQSLTTEFGVQWDGSRLGPYGKAESSFKTYKPTPSGSLNLKAAIGPKLIFDFYDVAGPYVTADLFMQLKADTNKDPWWRLSGGLQAGGGLRFKVWDFTFDKNIRNIWSEDWTIAQADKPPVPAFTTKTLPDADNGKAYSSKVAASSTRGPLTYALNSGRLPAGLKLDKDGKLTGTATGYGTSTFEVAAKDALGQLGLRTFTIKTKTPATVLRTTALPGATTGAVYGATLDAAGGIAPYKWDVSAGTLPAGLALVGNRISGTPTREGSYSFTLRVQGVDQSPATRAFTVAVEPPPLAVTTGALPGGKADVAYDQTLTASGGVAPYTWAAAQLPTGLTLSASGRLSGTPTAPFGGPLRVTVTDAGGRTKTADLALTIADVDPVAITGSSLAQGMISVAYDQTLSASGGRAPYTWQANSGVPAGLSVSAAGKITGTPSADGTNQLSVTATDRDGRTATKALTLEILPAGISITTSSLPTAQINEPYDETLAVLGGTAPYTWSVSSGTLPTGVTLDASTGQLTGTPTVAGTPAFTIMVTGTNGASATKALSILVDNTPGVYLIDISCPTASFCLAMDSDAKAYTKVGSGTWSAAVDSTVPGTAYRQRVSCVTATYCLAAGYDGGVRKFDGTSWTTLPSPPAVMQINDLDCVTITYCVAGGITGFGSTRVWTWNGTSWSSAYGSTNGNGWNRVECPAVDDCVMTGNPFTGHFNGTTVTATNDLLSEGNALACVAGSTLECYGGNGNPAWVFDGLSWTTPNVTSGGQTLQLYPVSCSPTGTFCASGGFQGGNGMWTYDGTTWTHHAGTTGKASQISCGSPTYCVVVTSIGQWREWNGTSWTAARTFARG</sequence>
<gene>
    <name evidence="1" type="ORF">OJ997_04715</name>
</gene>
<dbReference type="InterPro" id="IPR013783">
    <property type="entry name" value="Ig-like_fold"/>
</dbReference>
<evidence type="ECO:0000313" key="1">
    <source>
        <dbReference type="EMBL" id="MDA0179588.1"/>
    </source>
</evidence>
<comment type="caution">
    <text evidence="1">The sequence shown here is derived from an EMBL/GenBank/DDBJ whole genome shotgun (WGS) entry which is preliminary data.</text>
</comment>
<organism evidence="1 2">
    <name type="scientific">Solirubrobacter phytolaccae</name>
    <dbReference type="NCBI Taxonomy" id="1404360"/>
    <lineage>
        <taxon>Bacteria</taxon>
        <taxon>Bacillati</taxon>
        <taxon>Actinomycetota</taxon>
        <taxon>Thermoleophilia</taxon>
        <taxon>Solirubrobacterales</taxon>
        <taxon>Solirubrobacteraceae</taxon>
        <taxon>Solirubrobacter</taxon>
    </lineage>
</organism>
<dbReference type="EMBL" id="JAPDDP010000006">
    <property type="protein sequence ID" value="MDA0179588.1"/>
    <property type="molecule type" value="Genomic_DNA"/>
</dbReference>
<dbReference type="RefSeq" id="WP_270023885.1">
    <property type="nucleotide sequence ID" value="NZ_JAPDDP010000006.1"/>
</dbReference>
<reference evidence="1" key="1">
    <citation type="submission" date="2022-10" db="EMBL/GenBank/DDBJ databases">
        <title>The WGS of Solirubrobacter phytolaccae KCTC 29190.</title>
        <authorList>
            <person name="Jiang Z."/>
        </authorList>
    </citation>
    <scope>NUCLEOTIDE SEQUENCE</scope>
    <source>
        <strain evidence="1">KCTC 29190</strain>
    </source>
</reference>
<accession>A0A9X3N4H7</accession>
<dbReference type="Pfam" id="PF05345">
    <property type="entry name" value="He_PIG"/>
    <property type="match status" value="5"/>
</dbReference>
<dbReference type="SUPFAM" id="SSF49313">
    <property type="entry name" value="Cadherin-like"/>
    <property type="match status" value="2"/>
</dbReference>
<dbReference type="GO" id="GO:0005509">
    <property type="term" value="F:calcium ion binding"/>
    <property type="evidence" value="ECO:0007669"/>
    <property type="project" value="InterPro"/>
</dbReference>
<dbReference type="PANTHER" id="PTHR37494:SF1">
    <property type="entry name" value="STAPHYLOCOCCUS AUREUS SURFACE PROTEIN A"/>
    <property type="match status" value="1"/>
</dbReference>
<dbReference type="Gene3D" id="2.60.40.10">
    <property type="entry name" value="Immunoglobulins"/>
    <property type="match status" value="5"/>
</dbReference>